<dbReference type="Gene3D" id="3.40.47.10">
    <property type="match status" value="2"/>
</dbReference>
<dbReference type="InterPro" id="IPR013751">
    <property type="entry name" value="ACP_syn_III_N"/>
</dbReference>
<dbReference type="PANTHER" id="PTHR34069:SF2">
    <property type="entry name" value="BETA-KETOACYL-[ACYL-CARRIER-PROTEIN] SYNTHASE III"/>
    <property type="match status" value="1"/>
</dbReference>
<accession>A0A0P9GPR2</accession>
<dbReference type="InterPro" id="IPR013747">
    <property type="entry name" value="ACP_syn_III_C"/>
</dbReference>
<dbReference type="Pfam" id="PF08541">
    <property type="entry name" value="ACP_syn_III_C"/>
    <property type="match status" value="1"/>
</dbReference>
<evidence type="ECO:0000313" key="6">
    <source>
        <dbReference type="Proteomes" id="UP000050297"/>
    </source>
</evidence>
<reference evidence="5 6" key="1">
    <citation type="submission" date="2015-09" db="EMBL/GenBank/DDBJ databases">
        <title>Genome announcement of multiple Pseudomonas syringae strains.</title>
        <authorList>
            <person name="Thakur S."/>
            <person name="Wang P.W."/>
            <person name="Gong Y."/>
            <person name="Weir B.S."/>
            <person name="Guttman D.S."/>
        </authorList>
    </citation>
    <scope>NUCLEOTIDE SEQUENCE [LARGE SCALE GENOMIC DNA]</scope>
    <source>
        <strain evidence="5 6">ICMP2802</strain>
    </source>
</reference>
<dbReference type="GO" id="GO:0006633">
    <property type="term" value="P:fatty acid biosynthetic process"/>
    <property type="evidence" value="ECO:0007669"/>
    <property type="project" value="InterPro"/>
</dbReference>
<protein>
    <submittedName>
        <fullName evidence="5">3-oxoacyl-synthase III</fullName>
    </submittedName>
</protein>
<comment type="caution">
    <text evidence="5">The sequence shown here is derived from an EMBL/GenBank/DDBJ whole genome shotgun (WGS) entry which is preliminary data.</text>
</comment>
<dbReference type="GO" id="GO:0004315">
    <property type="term" value="F:3-oxoacyl-[acyl-carrier-protein] synthase activity"/>
    <property type="evidence" value="ECO:0007669"/>
    <property type="project" value="InterPro"/>
</dbReference>
<evidence type="ECO:0000256" key="1">
    <source>
        <dbReference type="ARBA" id="ARBA00022679"/>
    </source>
</evidence>
<dbReference type="GO" id="GO:0044550">
    <property type="term" value="P:secondary metabolite biosynthetic process"/>
    <property type="evidence" value="ECO:0007669"/>
    <property type="project" value="TreeGrafter"/>
</dbReference>
<dbReference type="PATRIC" id="fig|199198.5.peg.844"/>
<feature type="domain" description="Beta-ketoacyl-[acyl-carrier-protein] synthase III N-terminal" evidence="4">
    <location>
        <begin position="191"/>
        <end position="255"/>
    </location>
</feature>
<dbReference type="EMBL" id="LJPM01000641">
    <property type="protein sequence ID" value="KPW07009.1"/>
    <property type="molecule type" value="Genomic_DNA"/>
</dbReference>
<dbReference type="Proteomes" id="UP000050297">
    <property type="component" value="Unassembled WGS sequence"/>
</dbReference>
<dbReference type="FunFam" id="3.40.47.10:FF:000049">
    <property type="entry name" value="3-oxoacyl-Acyl-carrier-protein synthase III"/>
    <property type="match status" value="1"/>
</dbReference>
<name>A0A0P9GPR2_PSESX</name>
<dbReference type="InterPro" id="IPR016039">
    <property type="entry name" value="Thiolase-like"/>
</dbReference>
<dbReference type="NCBIfam" id="NF005703">
    <property type="entry name" value="PRK07515.1"/>
    <property type="match status" value="1"/>
</dbReference>
<dbReference type="CDD" id="cd00830">
    <property type="entry name" value="KAS_III"/>
    <property type="match status" value="1"/>
</dbReference>
<keyword evidence="2" id="KW-0012">Acyltransferase</keyword>
<evidence type="ECO:0000259" key="3">
    <source>
        <dbReference type="Pfam" id="PF08541"/>
    </source>
</evidence>
<proteinExistence type="predicted"/>
<dbReference type="FunFam" id="3.40.47.10:FF:000051">
    <property type="entry name" value="3-oxoacyl-Acyl-carrier-protein synthase III"/>
    <property type="match status" value="1"/>
</dbReference>
<gene>
    <name evidence="5" type="ORF">ALO91_00584</name>
</gene>
<evidence type="ECO:0000259" key="4">
    <source>
        <dbReference type="Pfam" id="PF08545"/>
    </source>
</evidence>
<dbReference type="PANTHER" id="PTHR34069">
    <property type="entry name" value="3-OXOACYL-[ACYL-CARRIER-PROTEIN] SYNTHASE 3"/>
    <property type="match status" value="1"/>
</dbReference>
<dbReference type="AlphaFoldDB" id="A0A0P9GPR2"/>
<feature type="domain" description="Beta-ketoacyl-[acyl-carrier-protein] synthase III C-terminal" evidence="3">
    <location>
        <begin position="323"/>
        <end position="412"/>
    </location>
</feature>
<evidence type="ECO:0000313" key="5">
    <source>
        <dbReference type="EMBL" id="KPW07009.1"/>
    </source>
</evidence>
<sequence>MLLPVAGSFYSRTGTSVRKTVGLQLPCLSRSLPATNKRGTTVHNVVISGTGLFTPANSISNEELVQSFNAYVAQFNSDNAAAIERGEVQALSESSAAFIEKASGIKSRFVMDKQGILDPQRMKPNLPERSNDEWSILCEMGVAAARQALQRAGKTAADIDGVIVACSNLQRAYPAVSIEIQQALGVAGYGFDMNVACSSATFGIQAACNSVQLGQARALLVISPEICTAHLNFRDRDSHFIFGDGATAVVVERADLATSSYQFDIVSTRLLPQFSNNIRNNFGFLNRTSDEGQNAPDKLFVQEGRKVFREVCPMVAELVAAHLQENSINITDVKRFWLHQANLSMNHLIVKKLLGRDATVEEAPVILDTYGNTSSAGSVIAFHTYQDDLPQGALAVLSSFGAGYSIGSVILRKR</sequence>
<organism evidence="5 6">
    <name type="scientific">Pseudomonas syringae pv. aceris</name>
    <dbReference type="NCBI Taxonomy" id="199198"/>
    <lineage>
        <taxon>Bacteria</taxon>
        <taxon>Pseudomonadati</taxon>
        <taxon>Pseudomonadota</taxon>
        <taxon>Gammaproteobacteria</taxon>
        <taxon>Pseudomonadales</taxon>
        <taxon>Pseudomonadaceae</taxon>
        <taxon>Pseudomonas</taxon>
        <taxon>Pseudomonas syringae</taxon>
    </lineage>
</organism>
<dbReference type="SUPFAM" id="SSF53901">
    <property type="entry name" value="Thiolase-like"/>
    <property type="match status" value="1"/>
</dbReference>
<keyword evidence="1" id="KW-0808">Transferase</keyword>
<evidence type="ECO:0000256" key="2">
    <source>
        <dbReference type="ARBA" id="ARBA00023315"/>
    </source>
</evidence>
<dbReference type="Pfam" id="PF08545">
    <property type="entry name" value="ACP_syn_III"/>
    <property type="match status" value="1"/>
</dbReference>